<sequence>MVVEASDNFSTRHAVNRACFALGKPFVSGAAIRFAGQMSVYDPRQESSPCYACLFPEDSPVYEDRCASLGVFAPLTGTIGSMQAAEVLHLLVRGRSALTGRLLLYDALAAEWQEMELPRQPDCPVCSARESRMDGI</sequence>
<proteinExistence type="predicted"/>
<dbReference type="EMBL" id="FNEK01000021">
    <property type="protein sequence ID" value="SDJ65687.1"/>
    <property type="molecule type" value="Genomic_DNA"/>
</dbReference>
<protein>
    <submittedName>
        <fullName evidence="2">ThiF family protein</fullName>
    </submittedName>
</protein>
<accession>A0A1G8VIF7</accession>
<evidence type="ECO:0000259" key="1">
    <source>
        <dbReference type="Pfam" id="PF00899"/>
    </source>
</evidence>
<organism evidence="2 3">
    <name type="scientific">Aliiruegeria lutimaris</name>
    <dbReference type="NCBI Taxonomy" id="571298"/>
    <lineage>
        <taxon>Bacteria</taxon>
        <taxon>Pseudomonadati</taxon>
        <taxon>Pseudomonadota</taxon>
        <taxon>Alphaproteobacteria</taxon>
        <taxon>Rhodobacterales</taxon>
        <taxon>Roseobacteraceae</taxon>
        <taxon>Aliiruegeria</taxon>
    </lineage>
</organism>
<reference evidence="2 3" key="1">
    <citation type="submission" date="2016-10" db="EMBL/GenBank/DDBJ databases">
        <authorList>
            <person name="de Groot N.N."/>
        </authorList>
    </citation>
    <scope>NUCLEOTIDE SEQUENCE [LARGE SCALE GENOMIC DNA]</scope>
    <source>
        <strain evidence="2 3">DSM 25294</strain>
    </source>
</reference>
<name>A0A1G8VIF7_9RHOB</name>
<dbReference type="Proteomes" id="UP000199382">
    <property type="component" value="Unassembled WGS sequence"/>
</dbReference>
<keyword evidence="3" id="KW-1185">Reference proteome</keyword>
<evidence type="ECO:0000313" key="3">
    <source>
        <dbReference type="Proteomes" id="UP000199382"/>
    </source>
</evidence>
<dbReference type="Gene3D" id="3.40.50.720">
    <property type="entry name" value="NAD(P)-binding Rossmann-like Domain"/>
    <property type="match status" value="1"/>
</dbReference>
<dbReference type="Pfam" id="PF00899">
    <property type="entry name" value="ThiF"/>
    <property type="match status" value="1"/>
</dbReference>
<dbReference type="STRING" id="571298.SAMN04488026_102155"/>
<dbReference type="InterPro" id="IPR000594">
    <property type="entry name" value="ThiF_NAD_FAD-bd"/>
</dbReference>
<feature type="domain" description="THIF-type NAD/FAD binding fold" evidence="1">
    <location>
        <begin position="2"/>
        <end position="125"/>
    </location>
</feature>
<gene>
    <name evidence="2" type="ORF">SAMN04488026_102155</name>
</gene>
<dbReference type="SUPFAM" id="SSF69572">
    <property type="entry name" value="Activating enzymes of the ubiquitin-like proteins"/>
    <property type="match status" value="1"/>
</dbReference>
<dbReference type="AlphaFoldDB" id="A0A1G8VIF7"/>
<dbReference type="InterPro" id="IPR035985">
    <property type="entry name" value="Ubiquitin-activating_enz"/>
</dbReference>
<dbReference type="GO" id="GO:0008641">
    <property type="term" value="F:ubiquitin-like modifier activating enzyme activity"/>
    <property type="evidence" value="ECO:0007669"/>
    <property type="project" value="InterPro"/>
</dbReference>
<evidence type="ECO:0000313" key="2">
    <source>
        <dbReference type="EMBL" id="SDJ65687.1"/>
    </source>
</evidence>